<comment type="subcellular location">
    <subcellularLocation>
        <location evidence="1">Membrane</location>
    </subcellularLocation>
</comment>
<organism evidence="6 7">
    <name type="scientific">Sphingobacterium athyrii</name>
    <dbReference type="NCBI Taxonomy" id="2152717"/>
    <lineage>
        <taxon>Bacteria</taxon>
        <taxon>Pseudomonadati</taxon>
        <taxon>Bacteroidota</taxon>
        <taxon>Sphingobacteriia</taxon>
        <taxon>Sphingobacteriales</taxon>
        <taxon>Sphingobacteriaceae</taxon>
        <taxon>Sphingobacterium</taxon>
    </lineage>
</organism>
<dbReference type="EMBL" id="QCXX01000003">
    <property type="protein sequence ID" value="PUV24325.1"/>
    <property type="molecule type" value="Genomic_DNA"/>
</dbReference>
<keyword evidence="4 5" id="KW-0472">Membrane</keyword>
<sequence>MGMSIRDRFGRKKLLLTGAVGMVFFLLLSAYGLKGAHADYLLFLIIGFIAAFALSQGALEEIK</sequence>
<reference evidence="6 7" key="1">
    <citation type="submission" date="2018-04" db="EMBL/GenBank/DDBJ databases">
        <title>Sphingobacterium sp. M46 Genome.</title>
        <authorList>
            <person name="Cheng J."/>
            <person name="Li Y."/>
        </authorList>
    </citation>
    <scope>NUCLEOTIDE SEQUENCE [LARGE SCALE GENOMIC DNA]</scope>
    <source>
        <strain evidence="6 7">M46</strain>
    </source>
</reference>
<dbReference type="Pfam" id="PF00083">
    <property type="entry name" value="Sugar_tr"/>
    <property type="match status" value="1"/>
</dbReference>
<feature type="transmembrane region" description="Helical" evidence="5">
    <location>
        <begin position="40"/>
        <end position="59"/>
    </location>
</feature>
<dbReference type="InterPro" id="IPR005828">
    <property type="entry name" value="MFS_sugar_transport-like"/>
</dbReference>
<evidence type="ECO:0000256" key="2">
    <source>
        <dbReference type="ARBA" id="ARBA00022692"/>
    </source>
</evidence>
<evidence type="ECO:0000256" key="3">
    <source>
        <dbReference type="ARBA" id="ARBA00022989"/>
    </source>
</evidence>
<proteinExistence type="predicted"/>
<gene>
    <name evidence="6" type="ORF">DCO56_13325</name>
</gene>
<dbReference type="Proteomes" id="UP000250831">
    <property type="component" value="Unassembled WGS sequence"/>
</dbReference>
<dbReference type="RefSeq" id="WP_108634253.1">
    <property type="nucleotide sequence ID" value="NZ_QCXX01000003.1"/>
</dbReference>
<keyword evidence="3 5" id="KW-1133">Transmembrane helix</keyword>
<evidence type="ECO:0008006" key="8">
    <source>
        <dbReference type="Google" id="ProtNLM"/>
    </source>
</evidence>
<dbReference type="GO" id="GO:0016020">
    <property type="term" value="C:membrane"/>
    <property type="evidence" value="ECO:0007669"/>
    <property type="project" value="UniProtKB-SubCell"/>
</dbReference>
<accession>A0A363NU32</accession>
<keyword evidence="7" id="KW-1185">Reference proteome</keyword>
<evidence type="ECO:0000313" key="6">
    <source>
        <dbReference type="EMBL" id="PUV24325.1"/>
    </source>
</evidence>
<evidence type="ECO:0000256" key="4">
    <source>
        <dbReference type="ARBA" id="ARBA00023136"/>
    </source>
</evidence>
<dbReference type="GO" id="GO:0022857">
    <property type="term" value="F:transmembrane transporter activity"/>
    <property type="evidence" value="ECO:0007669"/>
    <property type="project" value="InterPro"/>
</dbReference>
<dbReference type="Gene3D" id="1.20.1250.20">
    <property type="entry name" value="MFS general substrate transporter like domains"/>
    <property type="match status" value="1"/>
</dbReference>
<dbReference type="InterPro" id="IPR036259">
    <property type="entry name" value="MFS_trans_sf"/>
</dbReference>
<name>A0A363NU32_9SPHI</name>
<evidence type="ECO:0000256" key="5">
    <source>
        <dbReference type="SAM" id="Phobius"/>
    </source>
</evidence>
<dbReference type="AlphaFoldDB" id="A0A363NU32"/>
<evidence type="ECO:0000313" key="7">
    <source>
        <dbReference type="Proteomes" id="UP000250831"/>
    </source>
</evidence>
<comment type="caution">
    <text evidence="6">The sequence shown here is derived from an EMBL/GenBank/DDBJ whole genome shotgun (WGS) entry which is preliminary data.</text>
</comment>
<protein>
    <recommendedName>
        <fullName evidence="8">Major facilitator superfamily (MFS) profile domain-containing protein</fullName>
    </recommendedName>
</protein>
<keyword evidence="2 5" id="KW-0812">Transmembrane</keyword>
<dbReference type="OrthoDB" id="9783823at2"/>
<evidence type="ECO:0000256" key="1">
    <source>
        <dbReference type="ARBA" id="ARBA00004370"/>
    </source>
</evidence>
<dbReference type="SUPFAM" id="SSF103473">
    <property type="entry name" value="MFS general substrate transporter"/>
    <property type="match status" value="1"/>
</dbReference>